<dbReference type="AlphaFoldDB" id="A0A0A9YU53"/>
<dbReference type="Pfam" id="PF10545">
    <property type="entry name" value="MADF_DNA_bdg"/>
    <property type="match status" value="1"/>
</dbReference>
<evidence type="ECO:0000313" key="2">
    <source>
        <dbReference type="EMBL" id="JAG35141.1"/>
    </source>
</evidence>
<proteinExistence type="predicted"/>
<dbReference type="InterPro" id="IPR006578">
    <property type="entry name" value="MADF-dom"/>
</dbReference>
<dbReference type="EMBL" id="GBRD01011807">
    <property type="protein sequence ID" value="JAG54017.1"/>
    <property type="molecule type" value="Transcribed_RNA"/>
</dbReference>
<reference evidence="3" key="3">
    <citation type="submission" date="2014-09" db="EMBL/GenBank/DDBJ databases">
        <authorList>
            <person name="Magalhaes I.L.F."/>
            <person name="Oliveira U."/>
            <person name="Santos F.R."/>
            <person name="Vidigal T.H.D.A."/>
            <person name="Brescovit A.D."/>
            <person name="Santos A.J."/>
        </authorList>
    </citation>
    <scope>NUCLEOTIDE SEQUENCE</scope>
</reference>
<sequence>MNFKEQGIGINVQTLINLVSPHEALYNPRHVRFRDKKYTTAVWKTIATELGTSEFEAKTKWQNLRSNFMRERRKLIRKKGSGQTWVFLQKALVSGEVFEVRFQTVNWTLTAAPISGLS</sequence>
<dbReference type="SMART" id="SM00595">
    <property type="entry name" value="MADF"/>
    <property type="match status" value="1"/>
</dbReference>
<protein>
    <submittedName>
        <fullName evidence="2">Transcription factor Adf-1</fullName>
    </submittedName>
</protein>
<dbReference type="PANTHER" id="PTHR12243:SF67">
    <property type="entry name" value="COREPRESSOR OF PANGOLIN, ISOFORM A-RELATED"/>
    <property type="match status" value="1"/>
</dbReference>
<reference evidence="2" key="2">
    <citation type="submission" date="2014-07" db="EMBL/GenBank/DDBJ databases">
        <authorList>
            <person name="Hull J."/>
        </authorList>
    </citation>
    <scope>NUCLEOTIDE SEQUENCE</scope>
</reference>
<dbReference type="InterPro" id="IPR039353">
    <property type="entry name" value="TF_Adf1"/>
</dbReference>
<dbReference type="EMBL" id="GBHO01008463">
    <property type="protein sequence ID" value="JAG35141.1"/>
    <property type="molecule type" value="Transcribed_RNA"/>
</dbReference>
<reference evidence="2" key="1">
    <citation type="journal article" date="2014" name="PLoS ONE">
        <title>Transcriptome-Based Identification of ABC Transporters in the Western Tarnished Plant Bug Lygus hesperus.</title>
        <authorList>
            <person name="Hull J.J."/>
            <person name="Chaney K."/>
            <person name="Geib S.M."/>
            <person name="Fabrick J.A."/>
            <person name="Brent C.S."/>
            <person name="Walsh D."/>
            <person name="Lavine L.C."/>
        </authorList>
    </citation>
    <scope>NUCLEOTIDE SEQUENCE</scope>
</reference>
<organism evidence="2">
    <name type="scientific">Lygus hesperus</name>
    <name type="common">Western plant bug</name>
    <dbReference type="NCBI Taxonomy" id="30085"/>
    <lineage>
        <taxon>Eukaryota</taxon>
        <taxon>Metazoa</taxon>
        <taxon>Ecdysozoa</taxon>
        <taxon>Arthropoda</taxon>
        <taxon>Hexapoda</taxon>
        <taxon>Insecta</taxon>
        <taxon>Pterygota</taxon>
        <taxon>Neoptera</taxon>
        <taxon>Paraneoptera</taxon>
        <taxon>Hemiptera</taxon>
        <taxon>Heteroptera</taxon>
        <taxon>Panheteroptera</taxon>
        <taxon>Cimicomorpha</taxon>
        <taxon>Miridae</taxon>
        <taxon>Mirini</taxon>
        <taxon>Lygus</taxon>
    </lineage>
</organism>
<feature type="domain" description="MADF" evidence="1">
    <location>
        <begin position="14"/>
        <end position="99"/>
    </location>
</feature>
<name>A0A0A9YU53_LYGHE</name>
<accession>A0A0A9YU53</accession>
<gene>
    <name evidence="2" type="primary">Adf1_32</name>
    <name evidence="2" type="ORF">CM83_3363</name>
</gene>
<dbReference type="PROSITE" id="PS51029">
    <property type="entry name" value="MADF"/>
    <property type="match status" value="1"/>
</dbReference>
<evidence type="ECO:0000313" key="3">
    <source>
        <dbReference type="EMBL" id="JAG54017.1"/>
    </source>
</evidence>
<dbReference type="PANTHER" id="PTHR12243">
    <property type="entry name" value="MADF DOMAIN TRANSCRIPTION FACTOR"/>
    <property type="match status" value="1"/>
</dbReference>
<evidence type="ECO:0000259" key="1">
    <source>
        <dbReference type="PROSITE" id="PS51029"/>
    </source>
</evidence>